<dbReference type="Gene3D" id="1.20.1280.50">
    <property type="match status" value="1"/>
</dbReference>
<dbReference type="AlphaFoldDB" id="A0A4V1IWF7"/>
<evidence type="ECO:0000313" key="3">
    <source>
        <dbReference type="Proteomes" id="UP000271241"/>
    </source>
</evidence>
<dbReference type="Pfam" id="PF12937">
    <property type="entry name" value="F-box-like"/>
    <property type="match status" value="1"/>
</dbReference>
<protein>
    <recommendedName>
        <fullName evidence="1">F-box domain-containing protein</fullName>
    </recommendedName>
</protein>
<dbReference type="SUPFAM" id="SSF81383">
    <property type="entry name" value="F-box domain"/>
    <property type="match status" value="1"/>
</dbReference>
<dbReference type="InterPro" id="IPR001810">
    <property type="entry name" value="F-box_dom"/>
</dbReference>
<evidence type="ECO:0000259" key="1">
    <source>
        <dbReference type="PROSITE" id="PS50181"/>
    </source>
</evidence>
<dbReference type="PROSITE" id="PS50181">
    <property type="entry name" value="FBOX"/>
    <property type="match status" value="1"/>
</dbReference>
<gene>
    <name evidence="2" type="ORF">THASP1DRAFT_30780</name>
</gene>
<accession>A0A4V1IWF7</accession>
<organism evidence="2 3">
    <name type="scientific">Thamnocephalis sphaerospora</name>
    <dbReference type="NCBI Taxonomy" id="78915"/>
    <lineage>
        <taxon>Eukaryota</taxon>
        <taxon>Fungi</taxon>
        <taxon>Fungi incertae sedis</taxon>
        <taxon>Zoopagomycota</taxon>
        <taxon>Zoopagomycotina</taxon>
        <taxon>Zoopagomycetes</taxon>
        <taxon>Zoopagales</taxon>
        <taxon>Sigmoideomycetaceae</taxon>
        <taxon>Thamnocephalis</taxon>
    </lineage>
</organism>
<dbReference type="InterPro" id="IPR036047">
    <property type="entry name" value="F-box-like_dom_sf"/>
</dbReference>
<dbReference type="Proteomes" id="UP000271241">
    <property type="component" value="Unassembled WGS sequence"/>
</dbReference>
<proteinExistence type="predicted"/>
<sequence length="517" mass="59850">MERTPEEVLGHITGYLNDVSLLALSHTSRRWRTRINGRQILWRRRFELHFSQKDDNEREWLRQYKLVHAAKATVGNASRELDNPHSEPLFNWFDAYCQRCTAEYCWRHGLYNEHQFTDVADTRLHGTRLQSIPCVLRESAPADSVVASQWLLERRLKPVWILERPCWDGVDVDCLKIQQEWHSAEYLIIWTENTATRNRCSLYAWHLDSLDAPPRTIIADIPLINADVRDNWLIGGYNSREEGNQCTLFVANLAEGSYCSKLLSDFRHSCILRATEDSVHIVCVNYGFVIQGPITLTCEVWQVAPNQSILFQCQVTENITVYRSFISSIRLVRVDDDRLTIFTNYFDSDEHTSVPTLVLAKTASNTASVSLKEEWGRAVGITHVKPIVSRNLLGTGLKGYWSLLNLSDGTEVHRLYSDCWRTSGLYPLEKHWERIDDDEAWPNPDDSPLGEYIYCQQKASPTAIFRNGTDIISIGGYAEHARKPKRLTDKDIDQMRRMKKELASLTDYQEQMLEYWS</sequence>
<keyword evidence="3" id="KW-1185">Reference proteome</keyword>
<name>A0A4V1IWF7_9FUNG</name>
<dbReference type="SMART" id="SM00256">
    <property type="entry name" value="FBOX"/>
    <property type="match status" value="1"/>
</dbReference>
<feature type="domain" description="F-box" evidence="1">
    <location>
        <begin position="1"/>
        <end position="45"/>
    </location>
</feature>
<reference evidence="3" key="1">
    <citation type="journal article" date="2018" name="Nat. Microbiol.">
        <title>Leveraging single-cell genomics to expand the fungal tree of life.</title>
        <authorList>
            <person name="Ahrendt S.R."/>
            <person name="Quandt C.A."/>
            <person name="Ciobanu D."/>
            <person name="Clum A."/>
            <person name="Salamov A."/>
            <person name="Andreopoulos B."/>
            <person name="Cheng J.F."/>
            <person name="Woyke T."/>
            <person name="Pelin A."/>
            <person name="Henrissat B."/>
            <person name="Reynolds N.K."/>
            <person name="Benny G.L."/>
            <person name="Smith M.E."/>
            <person name="James T.Y."/>
            <person name="Grigoriev I.V."/>
        </authorList>
    </citation>
    <scope>NUCLEOTIDE SEQUENCE [LARGE SCALE GENOMIC DNA]</scope>
    <source>
        <strain evidence="3">RSA 1356</strain>
    </source>
</reference>
<evidence type="ECO:0000313" key="2">
    <source>
        <dbReference type="EMBL" id="RKP07399.1"/>
    </source>
</evidence>
<dbReference type="EMBL" id="KZ992725">
    <property type="protein sequence ID" value="RKP07399.1"/>
    <property type="molecule type" value="Genomic_DNA"/>
</dbReference>